<sequence>MTKVQGPINHKAVIAYCYQDKAYKKALELAKKLYQKEKRKYTGVNYLSHPLTVASLLLEVGVSSEAMVVSALQDTLTRTSLKESTIRTEFGDAVADLVITLTPVKSADGSQDNEAYKAKLASAGPDIQTVKLASLLDEVCAIPAGKLSAEADLINTSADLAAVLTAGNAEIARRVQAILRRARA</sequence>
<dbReference type="Gene3D" id="1.10.3210.10">
    <property type="entry name" value="Hypothetical protein af1432"/>
    <property type="match status" value="1"/>
</dbReference>
<dbReference type="Proteomes" id="UP000060630">
    <property type="component" value="Unassembled WGS sequence"/>
</dbReference>
<dbReference type="SUPFAM" id="SSF109604">
    <property type="entry name" value="HD-domain/PDEase-like"/>
    <property type="match status" value="1"/>
</dbReference>
<evidence type="ECO:0008006" key="3">
    <source>
        <dbReference type="Google" id="ProtNLM"/>
    </source>
</evidence>
<evidence type="ECO:0000313" key="2">
    <source>
        <dbReference type="Proteomes" id="UP000060630"/>
    </source>
</evidence>
<dbReference type="Pfam" id="PF13328">
    <property type="entry name" value="HD_4"/>
    <property type="match status" value="1"/>
</dbReference>
<organism evidence="1 2">
    <name type="scientific">Burkholderia ubonensis</name>
    <dbReference type="NCBI Taxonomy" id="101571"/>
    <lineage>
        <taxon>Bacteria</taxon>
        <taxon>Pseudomonadati</taxon>
        <taxon>Pseudomonadota</taxon>
        <taxon>Betaproteobacteria</taxon>
        <taxon>Burkholderiales</taxon>
        <taxon>Burkholderiaceae</taxon>
        <taxon>Burkholderia</taxon>
        <taxon>Burkholderia cepacia complex</taxon>
    </lineage>
</organism>
<proteinExistence type="predicted"/>
<protein>
    <recommendedName>
        <fullName evidence="3">Guanosine polyphosphate pyrophosphohydrolase</fullName>
    </recommendedName>
</protein>
<dbReference type="RefSeq" id="WP_060192470.1">
    <property type="nucleotide sequence ID" value="NZ_LPHD01000049.1"/>
</dbReference>
<dbReference type="EMBL" id="LPHD01000049">
    <property type="protein sequence ID" value="KWA84072.1"/>
    <property type="molecule type" value="Genomic_DNA"/>
</dbReference>
<reference evidence="1 2" key="1">
    <citation type="submission" date="2015-11" db="EMBL/GenBank/DDBJ databases">
        <title>Expanding the genomic diversity of Burkholderia species for the development of highly accurate diagnostics.</title>
        <authorList>
            <person name="Sahl J."/>
            <person name="Keim P."/>
            <person name="Wagner D."/>
        </authorList>
    </citation>
    <scope>NUCLEOTIDE SEQUENCE [LARGE SCALE GENOMIC DNA]</scope>
    <source>
        <strain evidence="1 2">MSMB2087WGS</strain>
    </source>
</reference>
<accession>A0A119HFK4</accession>
<name>A0A119HFK4_9BURK</name>
<dbReference type="PANTHER" id="PTHR21262:SF31">
    <property type="entry name" value="GTP PYROPHOSPHOKINASE"/>
    <property type="match status" value="1"/>
</dbReference>
<dbReference type="GO" id="GO:0005886">
    <property type="term" value="C:plasma membrane"/>
    <property type="evidence" value="ECO:0007669"/>
    <property type="project" value="TreeGrafter"/>
</dbReference>
<evidence type="ECO:0000313" key="1">
    <source>
        <dbReference type="EMBL" id="KWA84072.1"/>
    </source>
</evidence>
<comment type="caution">
    <text evidence="1">The sequence shown here is derived from an EMBL/GenBank/DDBJ whole genome shotgun (WGS) entry which is preliminary data.</text>
</comment>
<dbReference type="PANTHER" id="PTHR21262">
    <property type="entry name" value="GUANOSINE-3',5'-BIS DIPHOSPHATE 3'-PYROPHOSPHOHYDROLASE"/>
    <property type="match status" value="1"/>
</dbReference>
<gene>
    <name evidence="1" type="ORF">WL29_22155</name>
</gene>
<dbReference type="AlphaFoldDB" id="A0A119HFK4"/>